<evidence type="ECO:0000313" key="2">
    <source>
        <dbReference type="EMBL" id="ANJ06029.1"/>
    </source>
</evidence>
<dbReference type="InterPro" id="IPR050172">
    <property type="entry name" value="SsuD_RutA_monooxygenase"/>
</dbReference>
<accession>A0A191UTI8</accession>
<dbReference type="AlphaFoldDB" id="A0A191UTI8"/>
<dbReference type="KEGG" id="spav:Spa2297_02935"/>
<organism evidence="2 3">
    <name type="scientific">Streptomyces parvulus</name>
    <dbReference type="NCBI Taxonomy" id="146923"/>
    <lineage>
        <taxon>Bacteria</taxon>
        <taxon>Bacillati</taxon>
        <taxon>Actinomycetota</taxon>
        <taxon>Actinomycetes</taxon>
        <taxon>Kitasatosporales</taxon>
        <taxon>Streptomycetaceae</taxon>
        <taxon>Streptomyces</taxon>
    </lineage>
</organism>
<gene>
    <name evidence="2" type="ORF">Spa2297_02935</name>
</gene>
<dbReference type="PANTHER" id="PTHR42847:SF4">
    <property type="entry name" value="ALKANESULFONATE MONOOXYGENASE-RELATED"/>
    <property type="match status" value="1"/>
</dbReference>
<feature type="domain" description="Luciferase-like" evidence="1">
    <location>
        <begin position="9"/>
        <end position="258"/>
    </location>
</feature>
<dbReference type="GeneID" id="91303823"/>
<dbReference type="GO" id="GO:0046306">
    <property type="term" value="P:alkanesulfonate catabolic process"/>
    <property type="evidence" value="ECO:0007669"/>
    <property type="project" value="TreeGrafter"/>
</dbReference>
<dbReference type="PANTHER" id="PTHR42847">
    <property type="entry name" value="ALKANESULFONATE MONOOXYGENASE"/>
    <property type="match status" value="1"/>
</dbReference>
<protein>
    <submittedName>
        <fullName evidence="2">Luciferase</fullName>
    </submittedName>
</protein>
<sequence>MPVHGDTVRFGVHSGQQNRTFGESLELWQRAEELGYAWASVFDHFRPPLGGPGGPCFDGMTLLAALAARTSRIRCALMVSAPTWRHPAVAAAMAATIDHISGGRLEFGLGAGGDDLAYAQYGIPFPPAGTRMDLLEEACGVARALWTREVSDFAGRHVRLEGAHLEPKPLQSRIPLVIGGDGERRLLRIVAEHADIWNTLAGTPESYRRKRDALARHCAETGRPPEEIRRSVTFRAVLAENERDAAARKEELLLRLPADSPLLDEYVTFGTPEQCVADLLRFRALGVTDFILGVRPPIDWLTVELVARHVMPAVVTAK</sequence>
<name>A0A191UTI8_9ACTN</name>
<dbReference type="Pfam" id="PF00296">
    <property type="entry name" value="Bac_luciferase"/>
    <property type="match status" value="1"/>
</dbReference>
<proteinExistence type="predicted"/>
<reference evidence="2 3" key="1">
    <citation type="submission" date="2016-05" db="EMBL/GenBank/DDBJ databases">
        <title>Non-Contiguous Finished Genome Sequence of Streptomyces parvulus 2297 Integrated Site-Specifically with Actinophage R4.</title>
        <authorList>
            <person name="Nishizawa T."/>
            <person name="Miura T."/>
            <person name="Harada C."/>
            <person name="Guo Y."/>
            <person name="Narisawa K."/>
            <person name="Ohta H."/>
            <person name="Takahashi H."/>
            <person name="Shirai M."/>
        </authorList>
    </citation>
    <scope>NUCLEOTIDE SEQUENCE [LARGE SCALE GENOMIC DNA]</scope>
    <source>
        <strain evidence="2 3">2297</strain>
    </source>
</reference>
<dbReference type="Proteomes" id="UP000078468">
    <property type="component" value="Chromosome"/>
</dbReference>
<dbReference type="RefSeq" id="WP_064726409.1">
    <property type="nucleotide sequence ID" value="NZ_BMRX01000003.1"/>
</dbReference>
<dbReference type="InterPro" id="IPR036661">
    <property type="entry name" value="Luciferase-like_sf"/>
</dbReference>
<dbReference type="Gene3D" id="3.20.20.30">
    <property type="entry name" value="Luciferase-like domain"/>
    <property type="match status" value="1"/>
</dbReference>
<evidence type="ECO:0000313" key="3">
    <source>
        <dbReference type="Proteomes" id="UP000078468"/>
    </source>
</evidence>
<dbReference type="EMBL" id="CP015866">
    <property type="protein sequence ID" value="ANJ06029.1"/>
    <property type="molecule type" value="Genomic_DNA"/>
</dbReference>
<dbReference type="GO" id="GO:0008726">
    <property type="term" value="F:alkanesulfonate monooxygenase activity"/>
    <property type="evidence" value="ECO:0007669"/>
    <property type="project" value="TreeGrafter"/>
</dbReference>
<dbReference type="SUPFAM" id="SSF51679">
    <property type="entry name" value="Bacterial luciferase-like"/>
    <property type="match status" value="1"/>
</dbReference>
<evidence type="ECO:0000259" key="1">
    <source>
        <dbReference type="Pfam" id="PF00296"/>
    </source>
</evidence>
<dbReference type="InterPro" id="IPR011251">
    <property type="entry name" value="Luciferase-like_dom"/>
</dbReference>